<dbReference type="KEGG" id="bml:BMA10229_A2854"/>
<gene>
    <name evidence="2" type="ordered locus">BMA10229_A2854</name>
</gene>
<dbReference type="HOGENOM" id="CLU_3286193_0_0_4"/>
<organism evidence="2 3">
    <name type="scientific">Burkholderia mallei (strain NCTC 10229)</name>
    <dbReference type="NCBI Taxonomy" id="412022"/>
    <lineage>
        <taxon>Bacteria</taxon>
        <taxon>Pseudomonadati</taxon>
        <taxon>Pseudomonadota</taxon>
        <taxon>Betaproteobacteria</taxon>
        <taxon>Burkholderiales</taxon>
        <taxon>Burkholderiaceae</taxon>
        <taxon>Burkholderia</taxon>
        <taxon>pseudomallei group</taxon>
    </lineage>
</organism>
<reference evidence="2 3" key="1">
    <citation type="submission" date="2007-01" db="EMBL/GenBank/DDBJ databases">
        <authorList>
            <person name="DeShazer D."/>
            <person name="Woods D.E."/>
            <person name="Nierman W.C."/>
        </authorList>
    </citation>
    <scope>NUCLEOTIDE SEQUENCE [LARGE SCALE GENOMIC DNA]</scope>
    <source>
        <strain evidence="2 3">NCTC 10229</strain>
    </source>
</reference>
<evidence type="ECO:0000313" key="2">
    <source>
        <dbReference type="EMBL" id="ABN03488.1"/>
    </source>
</evidence>
<name>A2SA31_BURM9</name>
<evidence type="ECO:0000313" key="3">
    <source>
        <dbReference type="Proteomes" id="UP000002283"/>
    </source>
</evidence>
<dbReference type="Proteomes" id="UP000002283">
    <property type="component" value="Chromosome I"/>
</dbReference>
<accession>A2SA31</accession>
<dbReference type="EMBL" id="CP000546">
    <property type="protein sequence ID" value="ABN03488.1"/>
    <property type="molecule type" value="Genomic_DNA"/>
</dbReference>
<dbReference type="AlphaFoldDB" id="A2SA31"/>
<feature type="region of interest" description="Disordered" evidence="1">
    <location>
        <begin position="1"/>
        <end position="40"/>
    </location>
</feature>
<sequence length="40" mass="4419">MGTERGPAHTVRPIDDARTQQTASIVPKRSGSRRRPDGYP</sequence>
<protein>
    <submittedName>
        <fullName evidence="2">Uncharacterized protein</fullName>
    </submittedName>
</protein>
<proteinExistence type="predicted"/>
<evidence type="ECO:0000256" key="1">
    <source>
        <dbReference type="SAM" id="MobiDB-lite"/>
    </source>
</evidence>